<evidence type="ECO:0000313" key="4">
    <source>
        <dbReference type="Proteomes" id="UP000298714"/>
    </source>
</evidence>
<dbReference type="RefSeq" id="WP_222872595.1">
    <property type="nucleotide sequence ID" value="NZ_CP039704.1"/>
</dbReference>
<dbReference type="SUPFAM" id="SSF50037">
    <property type="entry name" value="C-terminal domain of transcriptional repressors"/>
    <property type="match status" value="1"/>
</dbReference>
<dbReference type="Pfam" id="PF04023">
    <property type="entry name" value="FeoA"/>
    <property type="match status" value="1"/>
</dbReference>
<accession>A0A4D7C8H3</accession>
<dbReference type="InterPro" id="IPR052713">
    <property type="entry name" value="FeoA"/>
</dbReference>
<keyword evidence="4" id="KW-1185">Reference proteome</keyword>
<evidence type="ECO:0000259" key="2">
    <source>
        <dbReference type="SMART" id="SM00899"/>
    </source>
</evidence>
<name>A0A4D7C8H3_9SPHN</name>
<gene>
    <name evidence="3" type="ORF">E6W36_10160</name>
</gene>
<evidence type="ECO:0000313" key="3">
    <source>
        <dbReference type="EMBL" id="QCI79768.1"/>
    </source>
</evidence>
<keyword evidence="1" id="KW-0408">Iron</keyword>
<dbReference type="InterPro" id="IPR038157">
    <property type="entry name" value="FeoA_core_dom"/>
</dbReference>
<dbReference type="Proteomes" id="UP000298714">
    <property type="component" value="Chromosome"/>
</dbReference>
<reference evidence="4" key="1">
    <citation type="submission" date="2019-04" db="EMBL/GenBank/DDBJ databases">
        <title>Complete genome sequence of Sphingomonas sp. W1-2-3.</title>
        <authorList>
            <person name="Im W.T."/>
        </authorList>
    </citation>
    <scope>NUCLEOTIDE SEQUENCE [LARGE SCALE GENOMIC DNA]</scope>
    <source>
        <strain evidence="4">W1-2-3</strain>
    </source>
</reference>
<dbReference type="PANTHER" id="PTHR42954">
    <property type="entry name" value="FE(2+) TRANSPORT PROTEIN A"/>
    <property type="match status" value="1"/>
</dbReference>
<dbReference type="InterPro" id="IPR008988">
    <property type="entry name" value="Transcriptional_repressor_C"/>
</dbReference>
<dbReference type="Gene3D" id="2.30.30.90">
    <property type="match status" value="1"/>
</dbReference>
<dbReference type="GO" id="GO:0046914">
    <property type="term" value="F:transition metal ion binding"/>
    <property type="evidence" value="ECO:0007669"/>
    <property type="project" value="InterPro"/>
</dbReference>
<proteinExistence type="predicted"/>
<evidence type="ECO:0000256" key="1">
    <source>
        <dbReference type="ARBA" id="ARBA00023004"/>
    </source>
</evidence>
<dbReference type="SMART" id="SM00899">
    <property type="entry name" value="FeoA"/>
    <property type="match status" value="1"/>
</dbReference>
<dbReference type="KEGG" id="hgn:E6W36_10160"/>
<protein>
    <submittedName>
        <fullName evidence="3">Ferrous iron transport protein A</fullName>
    </submittedName>
</protein>
<dbReference type="PANTHER" id="PTHR42954:SF2">
    <property type="entry name" value="FE(2+) TRANSPORT PROTEIN A"/>
    <property type="match status" value="1"/>
</dbReference>
<sequence>MKLSDLKAGTPAILTEIVVAHADAQFNRRLLEMGFDVGVDIEVLHKAAFGDPLAVRVGGVVVAIRRADAAAIRVAPETQGLARAAE</sequence>
<dbReference type="InterPro" id="IPR007167">
    <property type="entry name" value="Fe-transptr_FeoA-like"/>
</dbReference>
<organism evidence="3 4">
    <name type="scientific">Hankyongella ginsenosidimutans</name>
    <dbReference type="NCBI Taxonomy" id="1763828"/>
    <lineage>
        <taxon>Bacteria</taxon>
        <taxon>Pseudomonadati</taxon>
        <taxon>Pseudomonadota</taxon>
        <taxon>Alphaproteobacteria</taxon>
        <taxon>Sphingomonadales</taxon>
        <taxon>Sphingomonadaceae</taxon>
        <taxon>Hankyongella</taxon>
    </lineage>
</organism>
<dbReference type="EMBL" id="CP039704">
    <property type="protein sequence ID" value="QCI79768.1"/>
    <property type="molecule type" value="Genomic_DNA"/>
</dbReference>
<dbReference type="AlphaFoldDB" id="A0A4D7C8H3"/>
<feature type="domain" description="Ferrous iron transporter FeoA-like" evidence="2">
    <location>
        <begin position="1"/>
        <end position="76"/>
    </location>
</feature>